<evidence type="ECO:0000256" key="2">
    <source>
        <dbReference type="PIRSR" id="PIRSR620019-2"/>
    </source>
</evidence>
<dbReference type="OrthoDB" id="9801456at2"/>
<dbReference type="Proteomes" id="UP000186469">
    <property type="component" value="Unassembled WGS sequence"/>
</dbReference>
<dbReference type="InterPro" id="IPR011004">
    <property type="entry name" value="Trimer_LpxA-like_sf"/>
</dbReference>
<dbReference type="EMBL" id="FRDI01000006">
    <property type="protein sequence ID" value="SHN64799.1"/>
    <property type="molecule type" value="Genomic_DNA"/>
</dbReference>
<evidence type="ECO:0000313" key="3">
    <source>
        <dbReference type="EMBL" id="SHN64799.1"/>
    </source>
</evidence>
<feature type="binding site" evidence="2">
    <location>
        <position position="70"/>
    </location>
    <ligand>
        <name>substrate</name>
    </ligand>
</feature>
<dbReference type="RefSeq" id="WP_072697148.1">
    <property type="nucleotide sequence ID" value="NZ_FRDI01000006.1"/>
</dbReference>
<reference evidence="3 4" key="1">
    <citation type="submission" date="2016-12" db="EMBL/GenBank/DDBJ databases">
        <authorList>
            <person name="Song W.-J."/>
            <person name="Kurnit D.M."/>
        </authorList>
    </citation>
    <scope>NUCLEOTIDE SEQUENCE [LARGE SCALE GENOMIC DNA]</scope>
    <source>
        <strain evidence="3 4">DSM 11393</strain>
    </source>
</reference>
<accession>A0A1M7T279</accession>
<dbReference type="CDD" id="cd03360">
    <property type="entry name" value="LbH_AT_putative"/>
    <property type="match status" value="1"/>
</dbReference>
<dbReference type="InterPro" id="IPR050179">
    <property type="entry name" value="Trans_hexapeptide_repeat"/>
</dbReference>
<comment type="similarity">
    <text evidence="1">Belongs to the transferase hexapeptide repeat family.</text>
</comment>
<dbReference type="AlphaFoldDB" id="A0A1M7T279"/>
<dbReference type="InterPro" id="IPR001451">
    <property type="entry name" value="Hexapep"/>
</dbReference>
<dbReference type="Pfam" id="PF00132">
    <property type="entry name" value="Hexapep"/>
    <property type="match status" value="1"/>
</dbReference>
<dbReference type="GO" id="GO:0016746">
    <property type="term" value="F:acyltransferase activity"/>
    <property type="evidence" value="ECO:0007669"/>
    <property type="project" value="UniProtKB-KW"/>
</dbReference>
<dbReference type="PANTHER" id="PTHR43300">
    <property type="entry name" value="ACETYLTRANSFERASE"/>
    <property type="match status" value="1"/>
</dbReference>
<keyword evidence="3" id="KW-0012">Acyltransferase</keyword>
<keyword evidence="3" id="KW-0808">Transferase</keyword>
<dbReference type="InterPro" id="IPR020019">
    <property type="entry name" value="AcTrfase_PglD-like"/>
</dbReference>
<feature type="binding site" evidence="2">
    <location>
        <position position="188"/>
    </location>
    <ligand>
        <name>acetyl-CoA</name>
        <dbReference type="ChEBI" id="CHEBI:57288"/>
    </ligand>
</feature>
<name>A0A1M7T279_9BACT</name>
<dbReference type="STRING" id="1121455.SAMN02745728_01459"/>
<sequence>MKKVILAGNAVTAEIIYDYLANDSRYHVVALTVDDEYIETATLKQVSSIGLSKIVQEYSPNEYTVIMAMGYDNINRVRESMFTRLKELGYSIETYIHPDAKVYTHFPIGEGTLIFPGAVVEPFCHVGDNCMIWCNTTVAHHSRIDKNCWLAAGTVISGKVHLMQNSFLGVNSTIVNNITVGAYNLIGGSAFISKNTKPNTVHLARSAEQLRYSSEDYAKYFGV</sequence>
<proteinExistence type="inferred from homology"/>
<evidence type="ECO:0000313" key="4">
    <source>
        <dbReference type="Proteomes" id="UP000186469"/>
    </source>
</evidence>
<dbReference type="SUPFAM" id="SSF51161">
    <property type="entry name" value="Trimeric LpxA-like enzymes"/>
    <property type="match status" value="1"/>
</dbReference>
<keyword evidence="4" id="KW-1185">Reference proteome</keyword>
<organism evidence="3 4">
    <name type="scientific">Desulfovibrio litoralis DSM 11393</name>
    <dbReference type="NCBI Taxonomy" id="1121455"/>
    <lineage>
        <taxon>Bacteria</taxon>
        <taxon>Pseudomonadati</taxon>
        <taxon>Thermodesulfobacteriota</taxon>
        <taxon>Desulfovibrionia</taxon>
        <taxon>Desulfovibrionales</taxon>
        <taxon>Desulfovibrionaceae</taxon>
        <taxon>Desulfovibrio</taxon>
    </lineage>
</organism>
<dbReference type="Gene3D" id="2.160.10.10">
    <property type="entry name" value="Hexapeptide repeat proteins"/>
    <property type="match status" value="1"/>
</dbReference>
<evidence type="ECO:0000256" key="1">
    <source>
        <dbReference type="ARBA" id="ARBA00007274"/>
    </source>
</evidence>
<dbReference type="PANTHER" id="PTHR43300:SF4">
    <property type="entry name" value="ACYL-[ACYL-CARRIER-PROTEIN]--UDP-N-ACETYLGLUCOSAMINE O-ACYLTRANSFERASE"/>
    <property type="match status" value="1"/>
</dbReference>
<protein>
    <submittedName>
        <fullName evidence="3">Sugar O-acyltransferase, sialic acid O-acetyltransferase NeuD family</fullName>
    </submittedName>
</protein>
<gene>
    <name evidence="3" type="ORF">SAMN02745728_01459</name>
</gene>